<reference evidence="1" key="1">
    <citation type="journal article" date="2021" name="New Phytol.">
        <title>Evolutionary innovations through gain and loss of genes in the ectomycorrhizal Boletales.</title>
        <authorList>
            <person name="Wu G."/>
            <person name="Miyauchi S."/>
            <person name="Morin E."/>
            <person name="Kuo A."/>
            <person name="Drula E."/>
            <person name="Varga T."/>
            <person name="Kohler A."/>
            <person name="Feng B."/>
            <person name="Cao Y."/>
            <person name="Lipzen A."/>
            <person name="Daum C."/>
            <person name="Hundley H."/>
            <person name="Pangilinan J."/>
            <person name="Johnson J."/>
            <person name="Barry K."/>
            <person name="LaButti K."/>
            <person name="Ng V."/>
            <person name="Ahrendt S."/>
            <person name="Min B."/>
            <person name="Choi I.G."/>
            <person name="Park H."/>
            <person name="Plett J.M."/>
            <person name="Magnuson J."/>
            <person name="Spatafora J.W."/>
            <person name="Nagy L.G."/>
            <person name="Henrissat B."/>
            <person name="Grigoriev I.V."/>
            <person name="Yang Z.L."/>
            <person name="Xu J."/>
            <person name="Martin F.M."/>
        </authorList>
    </citation>
    <scope>NUCLEOTIDE SEQUENCE</scope>
    <source>
        <strain evidence="1">ATCC 28755</strain>
    </source>
</reference>
<gene>
    <name evidence="1" type="ORF">BJ138DRAFT_1125091</name>
</gene>
<evidence type="ECO:0000313" key="1">
    <source>
        <dbReference type="EMBL" id="KAH7912564.1"/>
    </source>
</evidence>
<evidence type="ECO:0000313" key="2">
    <source>
        <dbReference type="Proteomes" id="UP000790377"/>
    </source>
</evidence>
<proteinExistence type="predicted"/>
<accession>A0ACB8AGS7</accession>
<sequence>MHLLSVRNAAPASPGRDNEHATTTVIIAVVCVVGGLLTIFIFYRILRRSWTPRSAPFPPVQPIAHYREQQLAELVERANRSPNCTDASYLGTPLGLSPSASDCSLLKALESEGYASHRASFAAPENQRDLSPVSINDGESQAQTAALAETRRASISSLISNDSASRPVPSTPRSITPSSPAQSTFSRPIPRSRPSSQIRPRPLSTLSTTSVRSSRNGVPHGPHSQVKIVLPAPLAPALQPYIASSNTDLRRSGVESWHSSARTSMVDVWTPALHRSASSHNLTLAPSSSRSFNQQSPLTYAASPPRKPHSRRSPPHTSPSSYNPPAVGAPPVPPIPSWCDPGATVYAIPPDPDHSGMSNRPVRDRPSTSAETSPPRQSPSSPLRQSHKLRKRSRSQSLVSRVERN</sequence>
<dbReference type="Proteomes" id="UP000790377">
    <property type="component" value="Unassembled WGS sequence"/>
</dbReference>
<comment type="caution">
    <text evidence="1">The sequence shown here is derived from an EMBL/GenBank/DDBJ whole genome shotgun (WGS) entry which is preliminary data.</text>
</comment>
<organism evidence="1 2">
    <name type="scientific">Hygrophoropsis aurantiaca</name>
    <dbReference type="NCBI Taxonomy" id="72124"/>
    <lineage>
        <taxon>Eukaryota</taxon>
        <taxon>Fungi</taxon>
        <taxon>Dikarya</taxon>
        <taxon>Basidiomycota</taxon>
        <taxon>Agaricomycotina</taxon>
        <taxon>Agaricomycetes</taxon>
        <taxon>Agaricomycetidae</taxon>
        <taxon>Boletales</taxon>
        <taxon>Coniophorineae</taxon>
        <taxon>Hygrophoropsidaceae</taxon>
        <taxon>Hygrophoropsis</taxon>
    </lineage>
</organism>
<protein>
    <submittedName>
        <fullName evidence="1">Uncharacterized protein</fullName>
    </submittedName>
</protein>
<dbReference type="EMBL" id="MU267648">
    <property type="protein sequence ID" value="KAH7912564.1"/>
    <property type="molecule type" value="Genomic_DNA"/>
</dbReference>
<name>A0ACB8AGS7_9AGAM</name>
<keyword evidence="2" id="KW-1185">Reference proteome</keyword>